<evidence type="ECO:0000313" key="6">
    <source>
        <dbReference type="Proteomes" id="UP001060336"/>
    </source>
</evidence>
<evidence type="ECO:0000256" key="3">
    <source>
        <dbReference type="ARBA" id="ARBA00023163"/>
    </source>
</evidence>
<name>A0A9J7B1C1_9PROT</name>
<keyword evidence="1" id="KW-0805">Transcription regulation</keyword>
<gene>
    <name evidence="5" type="ORF">NUH88_14305</name>
</gene>
<proteinExistence type="predicted"/>
<dbReference type="Proteomes" id="UP001060336">
    <property type="component" value="Chromosome"/>
</dbReference>
<keyword evidence="3" id="KW-0804">Transcription</keyword>
<keyword evidence="6" id="KW-1185">Reference proteome</keyword>
<dbReference type="PANTHER" id="PTHR44846:SF16">
    <property type="entry name" value="TRANSCRIPTIONAL REGULATOR PHNF-RELATED"/>
    <property type="match status" value="1"/>
</dbReference>
<protein>
    <submittedName>
        <fullName evidence="5">GntR family transcriptional regulator</fullName>
    </submittedName>
</protein>
<feature type="domain" description="HTH gntR-type" evidence="4">
    <location>
        <begin position="1"/>
        <end position="63"/>
    </location>
</feature>
<dbReference type="InterPro" id="IPR011663">
    <property type="entry name" value="UTRA"/>
</dbReference>
<dbReference type="PRINTS" id="PR00035">
    <property type="entry name" value="HTHGNTR"/>
</dbReference>
<dbReference type="Gene3D" id="3.40.1410.10">
    <property type="entry name" value="Chorismate lyase-like"/>
    <property type="match status" value="1"/>
</dbReference>
<dbReference type="SMART" id="SM00866">
    <property type="entry name" value="UTRA"/>
    <property type="match status" value="1"/>
</dbReference>
<dbReference type="Gene3D" id="1.10.10.10">
    <property type="entry name" value="Winged helix-like DNA-binding domain superfamily/Winged helix DNA-binding domain"/>
    <property type="match status" value="1"/>
</dbReference>
<sequence length="222" mass="24902">MQAEIRRRIAERVWRPGDLIPGEAELAAEFGCARATVNRALQGLAESGLLERRRKAGTRVALDPVRKATLEIPVTRLEVEASGCRYGFHILERRKLRAPVEGADLMGLARNASLLFMRGLHTADGTPFLYEARWVNLVAVPEFAKEDFREMSPNEWLVRNQPFTRGKISFLAVPASPEQADALKAEEGTALFAIERTTWNAETAVTHVRLAYRPGYRMSTEI</sequence>
<dbReference type="PANTHER" id="PTHR44846">
    <property type="entry name" value="MANNOSYL-D-GLYCERATE TRANSPORT/METABOLISM SYSTEM REPRESSOR MNGR-RELATED"/>
    <property type="match status" value="1"/>
</dbReference>
<accession>A0A9J7B1C1</accession>
<dbReference type="InterPro" id="IPR050679">
    <property type="entry name" value="Bact_HTH_transcr_reg"/>
</dbReference>
<dbReference type="AlphaFoldDB" id="A0A9J7B1C1"/>
<dbReference type="SUPFAM" id="SSF46785">
    <property type="entry name" value="Winged helix' DNA-binding domain"/>
    <property type="match status" value="1"/>
</dbReference>
<dbReference type="SUPFAM" id="SSF64288">
    <property type="entry name" value="Chorismate lyase-like"/>
    <property type="match status" value="1"/>
</dbReference>
<dbReference type="InterPro" id="IPR036388">
    <property type="entry name" value="WH-like_DNA-bd_sf"/>
</dbReference>
<dbReference type="CDD" id="cd07377">
    <property type="entry name" value="WHTH_GntR"/>
    <property type="match status" value="1"/>
</dbReference>
<evidence type="ECO:0000256" key="1">
    <source>
        <dbReference type="ARBA" id="ARBA00023015"/>
    </source>
</evidence>
<dbReference type="SMART" id="SM00345">
    <property type="entry name" value="HTH_GNTR"/>
    <property type="match status" value="1"/>
</dbReference>
<dbReference type="RefSeq" id="WP_257772214.1">
    <property type="nucleotide sequence ID" value="NZ_CP102480.1"/>
</dbReference>
<organism evidence="5 6">
    <name type="scientific">Nisaea acidiphila</name>
    <dbReference type="NCBI Taxonomy" id="1862145"/>
    <lineage>
        <taxon>Bacteria</taxon>
        <taxon>Pseudomonadati</taxon>
        <taxon>Pseudomonadota</taxon>
        <taxon>Alphaproteobacteria</taxon>
        <taxon>Rhodospirillales</taxon>
        <taxon>Thalassobaculaceae</taxon>
        <taxon>Nisaea</taxon>
    </lineage>
</organism>
<dbReference type="EMBL" id="CP102480">
    <property type="protein sequence ID" value="UUX52244.1"/>
    <property type="molecule type" value="Genomic_DNA"/>
</dbReference>
<reference evidence="5" key="1">
    <citation type="submission" date="2022-08" db="EMBL/GenBank/DDBJ databases">
        <title>Nisaea acidiphila sp. nov., isolated from a marine algal debris and emended description of the genus Nisaea Urios et al. 2008.</title>
        <authorList>
            <person name="Kwon K."/>
        </authorList>
    </citation>
    <scope>NUCLEOTIDE SEQUENCE</scope>
    <source>
        <strain evidence="5">MEBiC11861</strain>
    </source>
</reference>
<dbReference type="InterPro" id="IPR028978">
    <property type="entry name" value="Chorismate_lyase_/UTRA_dom_sf"/>
</dbReference>
<dbReference type="GO" id="GO:0003677">
    <property type="term" value="F:DNA binding"/>
    <property type="evidence" value="ECO:0007669"/>
    <property type="project" value="UniProtKB-KW"/>
</dbReference>
<dbReference type="InterPro" id="IPR036390">
    <property type="entry name" value="WH_DNA-bd_sf"/>
</dbReference>
<keyword evidence="2" id="KW-0238">DNA-binding</keyword>
<evidence type="ECO:0000259" key="4">
    <source>
        <dbReference type="PROSITE" id="PS50949"/>
    </source>
</evidence>
<dbReference type="InterPro" id="IPR000524">
    <property type="entry name" value="Tscrpt_reg_HTH_GntR"/>
</dbReference>
<evidence type="ECO:0000256" key="2">
    <source>
        <dbReference type="ARBA" id="ARBA00023125"/>
    </source>
</evidence>
<dbReference type="Pfam" id="PF07702">
    <property type="entry name" value="UTRA"/>
    <property type="match status" value="1"/>
</dbReference>
<dbReference type="PROSITE" id="PS50949">
    <property type="entry name" value="HTH_GNTR"/>
    <property type="match status" value="1"/>
</dbReference>
<evidence type="ECO:0000313" key="5">
    <source>
        <dbReference type="EMBL" id="UUX52244.1"/>
    </source>
</evidence>
<dbReference type="Pfam" id="PF00392">
    <property type="entry name" value="GntR"/>
    <property type="match status" value="1"/>
</dbReference>
<dbReference type="KEGG" id="naci:NUH88_14305"/>
<dbReference type="GO" id="GO:0003700">
    <property type="term" value="F:DNA-binding transcription factor activity"/>
    <property type="evidence" value="ECO:0007669"/>
    <property type="project" value="InterPro"/>
</dbReference>